<name>A0ACA9K2K9_9GLOM</name>
<organism evidence="1 2">
    <name type="scientific">Dentiscutata heterogama</name>
    <dbReference type="NCBI Taxonomy" id="1316150"/>
    <lineage>
        <taxon>Eukaryota</taxon>
        <taxon>Fungi</taxon>
        <taxon>Fungi incertae sedis</taxon>
        <taxon>Mucoromycota</taxon>
        <taxon>Glomeromycotina</taxon>
        <taxon>Glomeromycetes</taxon>
        <taxon>Diversisporales</taxon>
        <taxon>Gigasporaceae</taxon>
        <taxon>Dentiscutata</taxon>
    </lineage>
</organism>
<keyword evidence="2" id="KW-1185">Reference proteome</keyword>
<evidence type="ECO:0000313" key="2">
    <source>
        <dbReference type="Proteomes" id="UP000789702"/>
    </source>
</evidence>
<sequence length="126" mass="14093">MNELVLKLLIQMPSVIECDTILVEKAKLLANGLRIPEGEAESADEIRTQLIISNSTSFWAQKDVVYEIPANDQVIEKLIKTFKLVDLACDDSEDDNSIEIPLINIDTVITSLETVSMFLLQQDEAN</sequence>
<comment type="caution">
    <text evidence="1">The sequence shown here is derived from an EMBL/GenBank/DDBJ whole genome shotgun (WGS) entry which is preliminary data.</text>
</comment>
<protein>
    <submittedName>
        <fullName evidence="1">17192_t:CDS:1</fullName>
    </submittedName>
</protein>
<gene>
    <name evidence="1" type="ORF">DHETER_LOCUS672</name>
</gene>
<accession>A0ACA9K2K9</accession>
<evidence type="ECO:0000313" key="1">
    <source>
        <dbReference type="EMBL" id="CAG8447807.1"/>
    </source>
</evidence>
<dbReference type="EMBL" id="CAJVPU010000348">
    <property type="protein sequence ID" value="CAG8447807.1"/>
    <property type="molecule type" value="Genomic_DNA"/>
</dbReference>
<proteinExistence type="predicted"/>
<feature type="non-terminal residue" evidence="1">
    <location>
        <position position="1"/>
    </location>
</feature>
<feature type="non-terminal residue" evidence="1">
    <location>
        <position position="126"/>
    </location>
</feature>
<reference evidence="1" key="1">
    <citation type="submission" date="2021-06" db="EMBL/GenBank/DDBJ databases">
        <authorList>
            <person name="Kallberg Y."/>
            <person name="Tangrot J."/>
            <person name="Rosling A."/>
        </authorList>
    </citation>
    <scope>NUCLEOTIDE SEQUENCE</scope>
    <source>
        <strain evidence="1">IL203A</strain>
    </source>
</reference>
<dbReference type="Proteomes" id="UP000789702">
    <property type="component" value="Unassembled WGS sequence"/>
</dbReference>